<sequence length="386" mass="41831">MMMLPDALLDALWRAHAGLTLGLLAVALLRRPWRRLAGAQAACALWLLPPWLALATLLPAAGLPALTLPPVSIAAPSGLAALSLPPGDWRALAEALWAAGMLVVIVLHGLTHHRYRRRLQSRGAAGWLAPAGDSPGLLGAWRPRLVLPADFAQRFAADERRWIVAHEATHARRLDNAARLAAAALASLAWFNPLAWWALHALRQDQELACDATVMQRFPGSWRRYGLALLKLDGATGLPPTAAAWQAHHPLKERIMWLKNNAAPRAGTRQAARAMLALGALLGLVAMQTISSAADAAPPARKLKAYEACTKMPRPELPVEVATGEYLLDVTFTIDSDGRPDTLRIQGDRQNIAPLVAAIERSVRAYECKPALAGTEVQQEFKFKID</sequence>
<accession>A0ABS8XJZ4</accession>
<dbReference type="PANTHER" id="PTHR34978:SF3">
    <property type="entry name" value="SLR0241 PROTEIN"/>
    <property type="match status" value="1"/>
</dbReference>
<protein>
    <submittedName>
        <fullName evidence="3">M56 family metallopeptidase</fullName>
    </submittedName>
</protein>
<keyword evidence="4" id="KW-1185">Reference proteome</keyword>
<dbReference type="EMBL" id="JAJTWU010000001">
    <property type="protein sequence ID" value="MCE4553172.1"/>
    <property type="molecule type" value="Genomic_DNA"/>
</dbReference>
<evidence type="ECO:0000259" key="2">
    <source>
        <dbReference type="Pfam" id="PF05569"/>
    </source>
</evidence>
<feature type="transmembrane region" description="Helical" evidence="1">
    <location>
        <begin position="12"/>
        <end position="29"/>
    </location>
</feature>
<keyword evidence="1" id="KW-1133">Transmembrane helix</keyword>
<feature type="domain" description="Peptidase M56" evidence="2">
    <location>
        <begin position="12"/>
        <end position="258"/>
    </location>
</feature>
<dbReference type="InterPro" id="IPR008756">
    <property type="entry name" value="Peptidase_M56"/>
</dbReference>
<comment type="caution">
    <text evidence="3">The sequence shown here is derived from an EMBL/GenBank/DDBJ whole genome shotgun (WGS) entry which is preliminary data.</text>
</comment>
<keyword evidence="1" id="KW-0812">Transmembrane</keyword>
<evidence type="ECO:0000313" key="4">
    <source>
        <dbReference type="Proteomes" id="UP001200741"/>
    </source>
</evidence>
<dbReference type="PANTHER" id="PTHR34978">
    <property type="entry name" value="POSSIBLE SENSOR-TRANSDUCER PROTEIN BLAR"/>
    <property type="match status" value="1"/>
</dbReference>
<organism evidence="3 4">
    <name type="scientific">Pelomonas cellulosilytica</name>
    <dbReference type="NCBI Taxonomy" id="2906762"/>
    <lineage>
        <taxon>Bacteria</taxon>
        <taxon>Pseudomonadati</taxon>
        <taxon>Pseudomonadota</taxon>
        <taxon>Betaproteobacteria</taxon>
        <taxon>Burkholderiales</taxon>
        <taxon>Sphaerotilaceae</taxon>
        <taxon>Roseateles</taxon>
    </lineage>
</organism>
<dbReference type="CDD" id="cd07341">
    <property type="entry name" value="M56_BlaR1_MecR1_like"/>
    <property type="match status" value="1"/>
</dbReference>
<proteinExistence type="predicted"/>
<reference evidence="3 4" key="1">
    <citation type="submission" date="2021-12" db="EMBL/GenBank/DDBJ databases">
        <title>Genome seq of P8.</title>
        <authorList>
            <person name="Seo T."/>
        </authorList>
    </citation>
    <scope>NUCLEOTIDE SEQUENCE [LARGE SCALE GENOMIC DNA]</scope>
    <source>
        <strain evidence="3 4">P8</strain>
    </source>
</reference>
<feature type="transmembrane region" description="Helical" evidence="1">
    <location>
        <begin position="91"/>
        <end position="110"/>
    </location>
</feature>
<dbReference type="Proteomes" id="UP001200741">
    <property type="component" value="Unassembled WGS sequence"/>
</dbReference>
<keyword evidence="1" id="KW-0472">Membrane</keyword>
<gene>
    <name evidence="3" type="ORF">LXT13_01760</name>
</gene>
<evidence type="ECO:0000256" key="1">
    <source>
        <dbReference type="SAM" id="Phobius"/>
    </source>
</evidence>
<feature type="transmembrane region" description="Helical" evidence="1">
    <location>
        <begin position="41"/>
        <end position="61"/>
    </location>
</feature>
<dbReference type="Pfam" id="PF05569">
    <property type="entry name" value="Peptidase_M56"/>
    <property type="match status" value="1"/>
</dbReference>
<evidence type="ECO:0000313" key="3">
    <source>
        <dbReference type="EMBL" id="MCE4553172.1"/>
    </source>
</evidence>
<feature type="transmembrane region" description="Helical" evidence="1">
    <location>
        <begin position="180"/>
        <end position="199"/>
    </location>
</feature>
<name>A0ABS8XJZ4_9BURK</name>
<dbReference type="InterPro" id="IPR052173">
    <property type="entry name" value="Beta-lactam_resp_regulator"/>
</dbReference>